<dbReference type="EMBL" id="MTYH01000056">
    <property type="protein sequence ID" value="PNP41541.1"/>
    <property type="molecule type" value="Genomic_DNA"/>
</dbReference>
<reference evidence="2 3" key="1">
    <citation type="submission" date="2017-02" db="EMBL/GenBank/DDBJ databases">
        <title>Genomes of Trichoderma spp. with biocontrol activity.</title>
        <authorList>
            <person name="Gardiner D."/>
            <person name="Kazan K."/>
            <person name="Vos C."/>
            <person name="Harvey P."/>
        </authorList>
    </citation>
    <scope>NUCLEOTIDE SEQUENCE [LARGE SCALE GENOMIC DNA]</scope>
    <source>
        <strain evidence="2 3">A5MH</strain>
    </source>
</reference>
<organism evidence="2 3">
    <name type="scientific">Trichoderma gamsii</name>
    <dbReference type="NCBI Taxonomy" id="398673"/>
    <lineage>
        <taxon>Eukaryota</taxon>
        <taxon>Fungi</taxon>
        <taxon>Dikarya</taxon>
        <taxon>Ascomycota</taxon>
        <taxon>Pezizomycotina</taxon>
        <taxon>Sordariomycetes</taxon>
        <taxon>Hypocreomycetidae</taxon>
        <taxon>Hypocreales</taxon>
        <taxon>Hypocreaceae</taxon>
        <taxon>Trichoderma</taxon>
    </lineage>
</organism>
<accession>A0A2K0T7R2</accession>
<evidence type="ECO:0000313" key="2">
    <source>
        <dbReference type="EMBL" id="PNP41541.1"/>
    </source>
</evidence>
<dbReference type="AlphaFoldDB" id="A0A2K0T7R2"/>
<evidence type="ECO:0000313" key="3">
    <source>
        <dbReference type="Proteomes" id="UP000236546"/>
    </source>
</evidence>
<name>A0A2K0T7R2_9HYPO</name>
<feature type="region of interest" description="Disordered" evidence="1">
    <location>
        <begin position="1"/>
        <end position="106"/>
    </location>
</feature>
<gene>
    <name evidence="2" type="ORF">TGAMA5MH_06469</name>
</gene>
<evidence type="ECO:0000256" key="1">
    <source>
        <dbReference type="SAM" id="MobiDB-lite"/>
    </source>
</evidence>
<sequence length="184" mass="20371">MDVPRGSRRTRHAASVASSQEAQLQAQAQLELEAATHHRRSHPRRQAVQVQVTPDAALAVAAGAHQTPESSNNGNQSNQSNQSNHSNHSNHGRRREMEPPPNPFRLHRCEVAHSRSFFNHVSYTACPPALGRSASGKPAFLSSFTSLQQTKWKQSPPPTAAFHLLYWRHSQSQRVGPQTVSLSR</sequence>
<comment type="caution">
    <text evidence="2">The sequence shown here is derived from an EMBL/GenBank/DDBJ whole genome shotgun (WGS) entry which is preliminary data.</text>
</comment>
<proteinExistence type="predicted"/>
<protein>
    <submittedName>
        <fullName evidence="2">Uncharacterized protein</fullName>
    </submittedName>
</protein>
<feature type="compositionally biased region" description="Low complexity" evidence="1">
    <location>
        <begin position="70"/>
        <end position="87"/>
    </location>
</feature>
<feature type="compositionally biased region" description="Basic residues" evidence="1">
    <location>
        <begin position="1"/>
        <end position="12"/>
    </location>
</feature>
<dbReference type="Proteomes" id="UP000236546">
    <property type="component" value="Unassembled WGS sequence"/>
</dbReference>
<feature type="compositionally biased region" description="Low complexity" evidence="1">
    <location>
        <begin position="13"/>
        <end position="33"/>
    </location>
</feature>
<dbReference type="OrthoDB" id="4900641at2759"/>